<proteinExistence type="predicted"/>
<protein>
    <submittedName>
        <fullName evidence="3">Cupin domain-containing protein</fullName>
    </submittedName>
</protein>
<reference evidence="3 4" key="1">
    <citation type="submission" date="2023-07" db="EMBL/GenBank/DDBJ databases">
        <title>Protaetiibacter sp. nov WY-16 isolated from soil.</title>
        <authorList>
            <person name="Liu B."/>
            <person name="Wan Y."/>
        </authorList>
    </citation>
    <scope>NUCLEOTIDE SEQUENCE [LARGE SCALE GENOMIC DNA]</scope>
    <source>
        <strain evidence="3 4">WY-16</strain>
    </source>
</reference>
<dbReference type="RefSeq" id="WP_305001768.1">
    <property type="nucleotide sequence ID" value="NZ_JAUQUB010000001.1"/>
</dbReference>
<dbReference type="InterPro" id="IPR011051">
    <property type="entry name" value="RmlC_Cupin_sf"/>
</dbReference>
<dbReference type="PANTHER" id="PTHR35848">
    <property type="entry name" value="OXALATE-BINDING PROTEIN"/>
    <property type="match status" value="1"/>
</dbReference>
<feature type="domain" description="Cupin type-1" evidence="2">
    <location>
        <begin position="183"/>
        <end position="325"/>
    </location>
</feature>
<evidence type="ECO:0000256" key="1">
    <source>
        <dbReference type="ARBA" id="ARBA00022723"/>
    </source>
</evidence>
<dbReference type="Proteomes" id="UP001241072">
    <property type="component" value="Unassembled WGS sequence"/>
</dbReference>
<dbReference type="EMBL" id="JAUQUB010000001">
    <property type="protein sequence ID" value="MDO7881358.1"/>
    <property type="molecule type" value="Genomic_DNA"/>
</dbReference>
<feature type="domain" description="Cupin type-1" evidence="2">
    <location>
        <begin position="9"/>
        <end position="151"/>
    </location>
</feature>
<dbReference type="InterPro" id="IPR014710">
    <property type="entry name" value="RmlC-like_jellyroll"/>
</dbReference>
<dbReference type="InterPro" id="IPR006045">
    <property type="entry name" value="Cupin_1"/>
</dbReference>
<name>A0ABT9BK06_9MICO</name>
<dbReference type="SUPFAM" id="SSF51182">
    <property type="entry name" value="RmlC-like cupins"/>
    <property type="match status" value="2"/>
</dbReference>
<evidence type="ECO:0000313" key="4">
    <source>
        <dbReference type="Proteomes" id="UP001241072"/>
    </source>
</evidence>
<evidence type="ECO:0000259" key="2">
    <source>
        <dbReference type="SMART" id="SM00835"/>
    </source>
</evidence>
<accession>A0ABT9BK06</accession>
<keyword evidence="1" id="KW-0479">Metal-binding</keyword>
<keyword evidence="4" id="KW-1185">Reference proteome</keyword>
<gene>
    <name evidence="3" type="ORF">Q5716_03865</name>
</gene>
<dbReference type="Pfam" id="PF00190">
    <property type="entry name" value="Cupin_1"/>
    <property type="match status" value="2"/>
</dbReference>
<dbReference type="SMART" id="SM00835">
    <property type="entry name" value="Cupin_1"/>
    <property type="match status" value="2"/>
</dbReference>
<dbReference type="CDD" id="cd20306">
    <property type="entry name" value="cupin_OxDC-like"/>
    <property type="match status" value="2"/>
</dbReference>
<evidence type="ECO:0000313" key="3">
    <source>
        <dbReference type="EMBL" id="MDO7881358.1"/>
    </source>
</evidence>
<sequence length="347" mass="38154">MTAQSRHVRSLLTADAVHDSALGSIRRLTAEEFPILHRMSIKRLVLEPGSIREPHWHANANELTYCISGSLLVTVFDNADEFSSFTIDAGQMFHVDSGALHHIENIGETTAELIVVFGHERPEDFSLRGAFGAMTDAVLGNTYDLPASAWAQVPRDTSSPLLVKREGAASVPDTAGWANRHKFDVEGQLAPLKAAVGSAHLARQQYWPALKNLSMYSLRIEEEGMREPHWHPETAEMGYVHAGKARMSILDPDGTVDTYLLGPGDVYFIPRAYPHQIEVVGDEEIHFLVFFDRPTPGDIGYRASGSVFSREVLAASFGIPESQLPVLPFTPIDPLIVGKANPIDPVE</sequence>
<dbReference type="InterPro" id="IPR051610">
    <property type="entry name" value="GPI/OXD"/>
</dbReference>
<comment type="caution">
    <text evidence="3">The sequence shown here is derived from an EMBL/GenBank/DDBJ whole genome shotgun (WGS) entry which is preliminary data.</text>
</comment>
<dbReference type="Gene3D" id="2.60.120.10">
    <property type="entry name" value="Jelly Rolls"/>
    <property type="match status" value="2"/>
</dbReference>
<organism evidence="3 4">
    <name type="scientific">Antiquaquibacter soli</name>
    <dbReference type="NCBI Taxonomy" id="3064523"/>
    <lineage>
        <taxon>Bacteria</taxon>
        <taxon>Bacillati</taxon>
        <taxon>Actinomycetota</taxon>
        <taxon>Actinomycetes</taxon>
        <taxon>Micrococcales</taxon>
        <taxon>Microbacteriaceae</taxon>
        <taxon>Antiquaquibacter</taxon>
    </lineage>
</organism>